<dbReference type="InterPro" id="IPR045055">
    <property type="entry name" value="DNA2/NAM7-like"/>
</dbReference>
<dbReference type="Pfam" id="PF13087">
    <property type="entry name" value="AAA_12"/>
    <property type="match status" value="1"/>
</dbReference>
<dbReference type="InterPro" id="IPR027417">
    <property type="entry name" value="P-loop_NTPase"/>
</dbReference>
<dbReference type="CDD" id="cd18808">
    <property type="entry name" value="SF1_C_Upf1"/>
    <property type="match status" value="1"/>
</dbReference>
<dbReference type="InterPro" id="IPR041677">
    <property type="entry name" value="DNA2/NAM7_AAA_11"/>
</dbReference>
<keyword evidence="4" id="KW-0547">Nucleotide-binding</keyword>
<evidence type="ECO:0000259" key="2">
    <source>
        <dbReference type="Pfam" id="PF13086"/>
    </source>
</evidence>
<dbReference type="SUPFAM" id="SSF52540">
    <property type="entry name" value="P-loop containing nucleoside triphosphate hydrolases"/>
    <property type="match status" value="1"/>
</dbReference>
<dbReference type="PANTHER" id="PTHR10887:SF530">
    <property type="entry name" value="SUPERFAMILY I DNA HELICASES"/>
    <property type="match status" value="1"/>
</dbReference>
<protein>
    <submittedName>
        <fullName evidence="4">DNA helicase</fullName>
    </submittedName>
</protein>
<feature type="coiled-coil region" evidence="1">
    <location>
        <begin position="459"/>
        <end position="486"/>
    </location>
</feature>
<evidence type="ECO:0000313" key="4">
    <source>
        <dbReference type="EMBL" id="QNO15936.1"/>
    </source>
</evidence>
<keyword evidence="4" id="KW-0067">ATP-binding</keyword>
<keyword evidence="4" id="KW-0378">Hydrolase</keyword>
<dbReference type="GO" id="GO:0004386">
    <property type="term" value="F:helicase activity"/>
    <property type="evidence" value="ECO:0007669"/>
    <property type="project" value="UniProtKB-KW"/>
</dbReference>
<dbReference type="Proteomes" id="UP000516160">
    <property type="component" value="Chromosome"/>
</dbReference>
<dbReference type="AlphaFoldDB" id="A0A7G9WB74"/>
<keyword evidence="5" id="KW-1185">Reference proteome</keyword>
<evidence type="ECO:0000259" key="3">
    <source>
        <dbReference type="Pfam" id="PF13087"/>
    </source>
</evidence>
<evidence type="ECO:0000313" key="5">
    <source>
        <dbReference type="Proteomes" id="UP000516160"/>
    </source>
</evidence>
<dbReference type="Pfam" id="PF13086">
    <property type="entry name" value="AAA_11"/>
    <property type="match status" value="1"/>
</dbReference>
<feature type="domain" description="DNA2/NAM7 helicase-like C-terminal" evidence="3">
    <location>
        <begin position="769"/>
        <end position="951"/>
    </location>
</feature>
<gene>
    <name evidence="4" type="ORF">HYG86_14750</name>
</gene>
<proteinExistence type="predicted"/>
<accession>A0A7G9WB74</accession>
<dbReference type="RefSeq" id="WP_213166334.1">
    <property type="nucleotide sequence ID" value="NZ_CP058559.1"/>
</dbReference>
<dbReference type="InterPro" id="IPR047187">
    <property type="entry name" value="SF1_C_Upf1"/>
</dbReference>
<dbReference type="KEGG" id="acae:HYG86_14750"/>
<keyword evidence="4" id="KW-0347">Helicase</keyword>
<dbReference type="Gene3D" id="3.40.50.300">
    <property type="entry name" value="P-loop containing nucleotide triphosphate hydrolases"/>
    <property type="match status" value="3"/>
</dbReference>
<dbReference type="InterPro" id="IPR041679">
    <property type="entry name" value="DNA2/NAM7-like_C"/>
</dbReference>
<reference evidence="4 5" key="1">
    <citation type="submission" date="2020-07" db="EMBL/GenBank/DDBJ databases">
        <title>Alkalicella. sp. LB2 genome.</title>
        <authorList>
            <person name="Postec A."/>
            <person name="Quemeneur M."/>
        </authorList>
    </citation>
    <scope>NUCLEOTIDE SEQUENCE [LARGE SCALE GENOMIC DNA]</scope>
    <source>
        <strain evidence="4 5">LB2</strain>
    </source>
</reference>
<dbReference type="EMBL" id="CP058559">
    <property type="protein sequence ID" value="QNO15936.1"/>
    <property type="molecule type" value="Genomic_DNA"/>
</dbReference>
<organism evidence="4 5">
    <name type="scientific">Alkalicella caledoniensis</name>
    <dbReference type="NCBI Taxonomy" id="2731377"/>
    <lineage>
        <taxon>Bacteria</taxon>
        <taxon>Bacillati</taxon>
        <taxon>Bacillota</taxon>
        <taxon>Clostridia</taxon>
        <taxon>Eubacteriales</taxon>
        <taxon>Proteinivoracaceae</taxon>
        <taxon>Alkalicella</taxon>
    </lineage>
</organism>
<dbReference type="PANTHER" id="PTHR10887">
    <property type="entry name" value="DNA2/NAM7 HELICASE FAMILY"/>
    <property type="match status" value="1"/>
</dbReference>
<sequence length="975" mass="112386">MTTKLREMTDYMRRAVATQGSRPVDFKKDLFVQITAKELEEGKSHPGIFTELTKERGNVQDLVPVFIAAKTIKTNYSEQTKEVKEINDLTAVYFIPALLSKDGYFKPYDDKDKKPWIPREFLTPNIDSVLAVGDSNRLDDFLSNNVGKSWMIGNWTQYLVYAKELFEYTTKVTYESRQLENGEQLDENIYVFNDKTINATKAILSLYDHMLRGTEENSNDSILRTKVPTYENFVSLESKPVKDLVKNELDQMKRHVGQMGGEYPLSPSQRECINHFVNMDDTDILAVNGPPGTGKTTLLQSIVADTYVKRALAEAEPPIIVASSTNNQAVTNIIESFGNINKVGLNNLEERWITGVHSFATYFPSSSSKDKAEKNGYQYTNQKGNYFVEKIETEKNITDSRVKFQSSFIKFFDLDISFNEMGRKLNSELKRVNQIRMELLTITSELGKHIKHVTVNQCIDNLSKEKKDILLDIEETKNRLQEWKDHFKNIPILNRMLWFILQFRRKIILDNMSFVSLGEEFLEEDMSIDGIKYKYACILKELRNKARKRDEIVKEISNLQIKYNLCLKELKNYLDDKELNRFNSGLDISEINDVFDTTLRYIQFWLAVHYYEHQWLSGVNQIPITKKHTTFEDVLNRRYKRLAMLTPCFVMTFFQLPKNFSFYVSEGSEKYGYFYNYIDLLIVDEAGQVSPEIAACSFALANKALVVGDVYQIQPVWNISKPLDKVLAVCSNVIDCPQKFDELERLGLNTSESSVMKVAAKSCKYEKYGNKGLFLSEHRRCYDEIIQFCNELVYNSKLEPKREKGVKDQNYKIRHIPHMGYKQIDTQKSSKKCGSRFNYKEAEEIVLWVKENFSSIKDGYKNEEPKNLLGIITPFKAQADCIQKLIKKIAPEITEYISVGTVHTFQGAERKIIILSTVYGYGEDCSFIDSNESMLNVAISRAKDSFLVFGDLNCLSNDPKKPSGLLRYNVVAKGI</sequence>
<evidence type="ECO:0000256" key="1">
    <source>
        <dbReference type="SAM" id="Coils"/>
    </source>
</evidence>
<keyword evidence="1" id="KW-0175">Coiled coil</keyword>
<name>A0A7G9WB74_ALKCA</name>
<feature type="domain" description="DNA2/NAM7 helicase helicase" evidence="2">
    <location>
        <begin position="265"/>
        <end position="487"/>
    </location>
</feature>